<keyword evidence="3 5" id="KW-0067">ATP-binding</keyword>
<evidence type="ECO:0000313" key="6">
    <source>
        <dbReference type="EMBL" id="AWT56423.1"/>
    </source>
</evidence>
<dbReference type="AlphaFoldDB" id="A0A2U9PXB7"/>
<dbReference type="EMBL" id="CP027541">
    <property type="protein sequence ID" value="AWT56423.1"/>
    <property type="molecule type" value="Genomic_DNA"/>
</dbReference>
<dbReference type="GO" id="GO:0004357">
    <property type="term" value="F:glutamate-cysteine ligase activity"/>
    <property type="evidence" value="ECO:0007669"/>
    <property type="project" value="UniProtKB-EC"/>
</dbReference>
<dbReference type="InterPro" id="IPR006336">
    <property type="entry name" value="GCS2"/>
</dbReference>
<dbReference type="GO" id="GO:0005524">
    <property type="term" value="F:ATP binding"/>
    <property type="evidence" value="ECO:0007669"/>
    <property type="project" value="UniProtKB-KW"/>
</dbReference>
<dbReference type="PANTHER" id="PTHR36510:SF1">
    <property type="entry name" value="GLUTAMATE--CYSTEINE LIGASE 2-RELATED"/>
    <property type="match status" value="1"/>
</dbReference>
<keyword evidence="2 5" id="KW-0547">Nucleotide-binding</keyword>
<comment type="catalytic activity">
    <reaction evidence="4 5">
        <text>L-cysteine + L-glutamate + ATP = gamma-L-glutamyl-L-cysteine + ADP + phosphate + H(+)</text>
        <dbReference type="Rhea" id="RHEA:13285"/>
        <dbReference type="ChEBI" id="CHEBI:15378"/>
        <dbReference type="ChEBI" id="CHEBI:29985"/>
        <dbReference type="ChEBI" id="CHEBI:30616"/>
        <dbReference type="ChEBI" id="CHEBI:35235"/>
        <dbReference type="ChEBI" id="CHEBI:43474"/>
        <dbReference type="ChEBI" id="CHEBI:58173"/>
        <dbReference type="ChEBI" id="CHEBI:456216"/>
        <dbReference type="EC" id="6.3.2.2"/>
    </reaction>
</comment>
<evidence type="ECO:0000313" key="7">
    <source>
        <dbReference type="Proteomes" id="UP000011200"/>
    </source>
</evidence>
<dbReference type="Gene3D" id="3.30.590.20">
    <property type="match status" value="1"/>
</dbReference>
<evidence type="ECO:0000256" key="3">
    <source>
        <dbReference type="ARBA" id="ARBA00022840"/>
    </source>
</evidence>
<dbReference type="PANTHER" id="PTHR36510">
    <property type="entry name" value="GLUTAMATE--CYSTEINE LIGASE 2-RELATED"/>
    <property type="match status" value="1"/>
</dbReference>
<reference evidence="7" key="2">
    <citation type="submission" date="2018-03" db="EMBL/GenBank/DDBJ databases">
        <authorList>
            <person name="Derbyshire K."/>
            <person name="Gray T.A."/>
            <person name="Champion M."/>
        </authorList>
    </citation>
    <scope>NUCLEOTIDE SEQUENCE [LARGE SCALE GENOMIC DNA]</scope>
    <source>
        <strain evidence="7">MKD8</strain>
    </source>
</reference>
<dbReference type="Proteomes" id="UP000011200">
    <property type="component" value="Chromosome"/>
</dbReference>
<dbReference type="HAMAP" id="MF_01609">
    <property type="entry name" value="Glu_cys_ligase_2"/>
    <property type="match status" value="1"/>
</dbReference>
<evidence type="ECO:0000256" key="4">
    <source>
        <dbReference type="ARBA" id="ARBA00048819"/>
    </source>
</evidence>
<evidence type="ECO:0000256" key="5">
    <source>
        <dbReference type="HAMAP-Rule" id="MF_01609"/>
    </source>
</evidence>
<accession>A0A2U9PXB7</accession>
<evidence type="ECO:0000256" key="1">
    <source>
        <dbReference type="ARBA" id="ARBA00022598"/>
    </source>
</evidence>
<evidence type="ECO:0000256" key="2">
    <source>
        <dbReference type="ARBA" id="ARBA00022741"/>
    </source>
</evidence>
<sequence length="365" mass="39646">MSNNPTFGVEEEFLLVDPGSGEPVARNKAVAESAAAKGVDLQLELTSCQVETATDVMTDSGGLREALVRLRRVATDAAEANGARLLAVGLPPTVPHKFPITPTPRYRRIGHRFGMIAHEQGICGCHVHVEVPDRDAAIRVSNRIRPWLHLLLALTANSAIYRGSDSGYATFRSVLWARWPSAGPPPYFDSTAQYDATVTMLQDAGAALDDGMIYWDVRPSNKFPTVEVRVSDVPATVAETVLLATLVRAAVMTALDAEKNGEPVVPLTDYVLKAAYWKSARDGLDGNTIDLAESHAVAPTAQLLRNLVEQLRPALEQLGEYGMVRTELARIINDGNGAMRQRRAFERRREAADVIDELAAATIAE</sequence>
<reference evidence="6 7" key="1">
    <citation type="journal article" date="2013" name="Genome Announc.">
        <title>Draft genome sequence of MKD8, a conjugal recipient Mycobacterium smegmatis strain.</title>
        <authorList>
            <person name="Gray T.A."/>
            <person name="Palumbo M.J."/>
            <person name="Derbyshire K.M."/>
        </authorList>
    </citation>
    <scope>NUCLEOTIDE SEQUENCE [LARGE SCALE GENOMIC DNA]</scope>
    <source>
        <strain evidence="6 7">MKD8</strain>
    </source>
</reference>
<dbReference type="GO" id="GO:0042398">
    <property type="term" value="P:modified amino acid biosynthetic process"/>
    <property type="evidence" value="ECO:0007669"/>
    <property type="project" value="InterPro"/>
</dbReference>
<name>A0A2U9PXB7_MYCSE</name>
<keyword evidence="1 5" id="KW-0436">Ligase</keyword>
<proteinExistence type="inferred from homology"/>
<organism evidence="6 7">
    <name type="scientific">Mycolicibacterium smegmatis (strain MKD8)</name>
    <name type="common">Mycobacterium smegmatis</name>
    <dbReference type="NCBI Taxonomy" id="1214915"/>
    <lineage>
        <taxon>Bacteria</taxon>
        <taxon>Bacillati</taxon>
        <taxon>Actinomycetota</taxon>
        <taxon>Actinomycetes</taxon>
        <taxon>Mycobacteriales</taxon>
        <taxon>Mycobacteriaceae</taxon>
        <taxon>Mycolicibacterium</taxon>
    </lineage>
</organism>
<protein>
    <recommendedName>
        <fullName evidence="5">Putative glutamate--cysteine ligase 2</fullName>
        <ecNumber evidence="5">6.3.2.2</ecNumber>
    </recommendedName>
    <alternativeName>
        <fullName evidence="5">Gamma-glutamylcysteine synthetase 2</fullName>
        <shortName evidence="5">GCS 2</shortName>
        <shortName evidence="5">Gamma-GCS 2</shortName>
    </alternativeName>
</protein>
<dbReference type="NCBIfam" id="NF010041">
    <property type="entry name" value="PRK13517.1-1"/>
    <property type="match status" value="1"/>
</dbReference>
<dbReference type="SUPFAM" id="SSF55931">
    <property type="entry name" value="Glutamine synthetase/guanido kinase"/>
    <property type="match status" value="1"/>
</dbReference>
<comment type="similarity">
    <text evidence="5">Belongs to the glutamate--cysteine ligase type 2 family. YbdK subfamily.</text>
</comment>
<dbReference type="InterPro" id="IPR011793">
    <property type="entry name" value="YbdK"/>
</dbReference>
<dbReference type="NCBIfam" id="TIGR02050">
    <property type="entry name" value="gshA_cyan_rel"/>
    <property type="match status" value="1"/>
</dbReference>
<dbReference type="RefSeq" id="WP_003896998.1">
    <property type="nucleotide sequence ID" value="NZ_CP027541.1"/>
</dbReference>
<dbReference type="InterPro" id="IPR014746">
    <property type="entry name" value="Gln_synth/guanido_kin_cat_dom"/>
</dbReference>
<gene>
    <name evidence="6" type="ORF">D806_054760</name>
</gene>
<comment type="function">
    <text evidence="5">ATP-dependent carboxylate-amine ligase which exhibits weak glutamate--cysteine ligase activity.</text>
</comment>
<dbReference type="Pfam" id="PF04107">
    <property type="entry name" value="GCS2"/>
    <property type="match status" value="1"/>
</dbReference>
<dbReference type="EC" id="6.3.2.2" evidence="5"/>
<dbReference type="InterPro" id="IPR050141">
    <property type="entry name" value="GCL_type2/YbdK_subfam"/>
</dbReference>